<dbReference type="CDD" id="cd04455">
    <property type="entry name" value="S1_NusA"/>
    <property type="match status" value="1"/>
</dbReference>
<evidence type="ECO:0000256" key="1">
    <source>
        <dbReference type="ARBA" id="ARBA00022472"/>
    </source>
</evidence>
<dbReference type="GO" id="GO:0006353">
    <property type="term" value="P:DNA-templated transcription termination"/>
    <property type="evidence" value="ECO:0007669"/>
    <property type="project" value="UniProtKB-UniRule"/>
</dbReference>
<accession>A0A4R1K9W0</accession>
<dbReference type="PROSITE" id="PS50084">
    <property type="entry name" value="KH_TYPE_1"/>
    <property type="match status" value="1"/>
</dbReference>
<dbReference type="InterPro" id="IPR013735">
    <property type="entry name" value="TF_NusA_N"/>
</dbReference>
<keyword evidence="3 7" id="KW-0889">Transcription antitermination</keyword>
<dbReference type="Gene3D" id="2.40.50.140">
    <property type="entry name" value="Nucleic acid-binding proteins"/>
    <property type="match status" value="1"/>
</dbReference>
<dbReference type="FunFam" id="3.30.300.20:FF:000002">
    <property type="entry name" value="Transcription termination/antitermination protein NusA"/>
    <property type="match status" value="1"/>
</dbReference>
<keyword evidence="4 7" id="KW-0694">RNA-binding</keyword>
<keyword evidence="5 7" id="KW-0805">Transcription regulation</keyword>
<dbReference type="Gene3D" id="1.10.150.20">
    <property type="entry name" value="5' to 3' exonuclease, C-terminal subdomain"/>
    <property type="match status" value="1"/>
</dbReference>
<evidence type="ECO:0000256" key="5">
    <source>
        <dbReference type="ARBA" id="ARBA00023015"/>
    </source>
</evidence>
<sequence length="434" mass="48658">MSKELTKVVDELGREKGISRDILCDALREAILAAVARKIGKLLEPDVVVDIDRGIIEILLPKEVCEGVDEKWTEIYIDDAQQYKENAQLGDVIMVPTTLEELGRQAALVAKQKLFEKIREAEKQVVLDQFQDRVGDVVNGVVLKTDRDNLIINIGKTEAVLPKREMINGDFYNRGDYVRALLLDIKIVKGWPQLILSRTHPQFLKKLFEVEIPEVYEGIIDVKAVSREPGDRAKVAVYTMNSSIDPVGACIGLKGVRINAISNELRGEKIDVIEWSPDPIKFVCNAISPAEVVLTNVFEDEDTIEIVVPDDQLSLAIGKKGQNVRLAAKLSEWRLDVLKESEYAEIRKERMQDQEQELKEFYEIYNLENLSVLSADEVGKLIEAGLDDIEKLSNASPHEVADAVSKGEDEAVNIINAAIDFLASKFEDMDSEEN</sequence>
<feature type="domain" description="S1 motif" evidence="8">
    <location>
        <begin position="135"/>
        <end position="199"/>
    </location>
</feature>
<dbReference type="SMART" id="SM00322">
    <property type="entry name" value="KH"/>
    <property type="match status" value="2"/>
</dbReference>
<dbReference type="InterPro" id="IPR012340">
    <property type="entry name" value="NA-bd_OB-fold"/>
</dbReference>
<evidence type="ECO:0000256" key="6">
    <source>
        <dbReference type="ARBA" id="ARBA00023163"/>
    </source>
</evidence>
<dbReference type="PANTHER" id="PTHR22648">
    <property type="entry name" value="TRANSCRIPTION TERMINATION FACTOR NUSA"/>
    <property type="match status" value="1"/>
</dbReference>
<dbReference type="PROSITE" id="PS50126">
    <property type="entry name" value="S1"/>
    <property type="match status" value="1"/>
</dbReference>
<dbReference type="Pfam" id="PF08529">
    <property type="entry name" value="NusA_N"/>
    <property type="match status" value="1"/>
</dbReference>
<dbReference type="SUPFAM" id="SSF69705">
    <property type="entry name" value="Transcription factor NusA, N-terminal domain"/>
    <property type="match status" value="1"/>
</dbReference>
<dbReference type="InterPro" id="IPR009019">
    <property type="entry name" value="KH_sf_prok-type"/>
</dbReference>
<dbReference type="GO" id="GO:0003700">
    <property type="term" value="F:DNA-binding transcription factor activity"/>
    <property type="evidence" value="ECO:0007669"/>
    <property type="project" value="InterPro"/>
</dbReference>
<dbReference type="NCBIfam" id="TIGR01953">
    <property type="entry name" value="NusA"/>
    <property type="match status" value="1"/>
</dbReference>
<dbReference type="Pfam" id="PF26594">
    <property type="entry name" value="KH_NusA_2nd"/>
    <property type="match status" value="1"/>
</dbReference>
<dbReference type="RefSeq" id="WP_132873681.1">
    <property type="nucleotide sequence ID" value="NZ_JAJUHT010000001.1"/>
</dbReference>
<dbReference type="EMBL" id="SMGG01000004">
    <property type="protein sequence ID" value="TCK60817.1"/>
    <property type="molecule type" value="Genomic_DNA"/>
</dbReference>
<evidence type="ECO:0000256" key="2">
    <source>
        <dbReference type="ARBA" id="ARBA00022490"/>
    </source>
</evidence>
<evidence type="ECO:0000313" key="9">
    <source>
        <dbReference type="EMBL" id="TCK60817.1"/>
    </source>
</evidence>
<dbReference type="SMART" id="SM00316">
    <property type="entry name" value="S1"/>
    <property type="match status" value="1"/>
</dbReference>
<dbReference type="InterPro" id="IPR003029">
    <property type="entry name" value="S1_domain"/>
</dbReference>
<dbReference type="Pfam" id="PF13184">
    <property type="entry name" value="KH_NusA_1st"/>
    <property type="match status" value="1"/>
</dbReference>
<dbReference type="GO" id="GO:0005829">
    <property type="term" value="C:cytosol"/>
    <property type="evidence" value="ECO:0007669"/>
    <property type="project" value="TreeGrafter"/>
</dbReference>
<evidence type="ECO:0000256" key="3">
    <source>
        <dbReference type="ARBA" id="ARBA00022814"/>
    </source>
</evidence>
<dbReference type="PANTHER" id="PTHR22648:SF0">
    <property type="entry name" value="TRANSCRIPTION TERMINATION_ANTITERMINATION PROTEIN NUSA"/>
    <property type="match status" value="1"/>
</dbReference>
<dbReference type="GO" id="GO:0003723">
    <property type="term" value="F:RNA binding"/>
    <property type="evidence" value="ECO:0007669"/>
    <property type="project" value="UniProtKB-UniRule"/>
</dbReference>
<gene>
    <name evidence="7" type="primary">nusA</name>
    <name evidence="9" type="ORF">C8D98_1696</name>
</gene>
<evidence type="ECO:0000256" key="4">
    <source>
        <dbReference type="ARBA" id="ARBA00022884"/>
    </source>
</evidence>
<dbReference type="CDD" id="cd02134">
    <property type="entry name" value="KH-II_NusA_rpt1"/>
    <property type="match status" value="1"/>
</dbReference>
<dbReference type="HAMAP" id="MF_00945_B">
    <property type="entry name" value="NusA_B"/>
    <property type="match status" value="1"/>
</dbReference>
<dbReference type="AlphaFoldDB" id="A0A4R1K9W0"/>
<dbReference type="InterPro" id="IPR036555">
    <property type="entry name" value="NusA_N_sf"/>
</dbReference>
<keyword evidence="10" id="KW-1185">Reference proteome</keyword>
<evidence type="ECO:0000313" key="10">
    <source>
        <dbReference type="Proteomes" id="UP000294614"/>
    </source>
</evidence>
<name>A0A4R1K9W0_9BACT</name>
<dbReference type="InterPro" id="IPR058582">
    <property type="entry name" value="KH_NusA_2nd"/>
</dbReference>
<dbReference type="Proteomes" id="UP000294614">
    <property type="component" value="Unassembled WGS sequence"/>
</dbReference>
<protein>
    <recommendedName>
        <fullName evidence="7">Transcription termination/antitermination protein NusA</fullName>
    </recommendedName>
</protein>
<dbReference type="Gene3D" id="3.30.300.20">
    <property type="match status" value="2"/>
</dbReference>
<proteinExistence type="inferred from homology"/>
<dbReference type="InterPro" id="IPR010213">
    <property type="entry name" value="TF_NusA"/>
</dbReference>
<comment type="subunit">
    <text evidence="7">Monomer. Binds directly to the core enzyme of the DNA-dependent RNA polymerase and to nascent RNA.</text>
</comment>
<comment type="similarity">
    <text evidence="7">Belongs to the NusA family.</text>
</comment>
<comment type="subcellular location">
    <subcellularLocation>
        <location evidence="7">Cytoplasm</location>
    </subcellularLocation>
</comment>
<comment type="function">
    <text evidence="7">Participates in both transcription termination and antitermination.</text>
</comment>
<reference evidence="9 10" key="1">
    <citation type="submission" date="2019-03" db="EMBL/GenBank/DDBJ databases">
        <title>Genomic Encyclopedia of Type Strains, Phase IV (KMG-IV): sequencing the most valuable type-strain genomes for metagenomic binning, comparative biology and taxonomic classification.</title>
        <authorList>
            <person name="Goeker M."/>
        </authorList>
    </citation>
    <scope>NUCLEOTIDE SEQUENCE [LARGE SCALE GENOMIC DNA]</scope>
    <source>
        <strain evidence="9 10">DSM 24984</strain>
    </source>
</reference>
<comment type="caution">
    <text evidence="9">The sequence shown here is derived from an EMBL/GenBank/DDBJ whole genome shotgun (WGS) entry which is preliminary data.</text>
</comment>
<evidence type="ECO:0000256" key="7">
    <source>
        <dbReference type="HAMAP-Rule" id="MF_00945"/>
    </source>
</evidence>
<dbReference type="InterPro" id="IPR030842">
    <property type="entry name" value="TF_NusA_bacterial"/>
</dbReference>
<keyword evidence="2 7" id="KW-0963">Cytoplasm</keyword>
<dbReference type="OrthoDB" id="9807233at2"/>
<keyword evidence="6 7" id="KW-0804">Transcription</keyword>
<evidence type="ECO:0000259" key="8">
    <source>
        <dbReference type="PROSITE" id="PS50126"/>
    </source>
</evidence>
<dbReference type="GO" id="GO:0031564">
    <property type="term" value="P:transcription antitermination"/>
    <property type="evidence" value="ECO:0007669"/>
    <property type="project" value="UniProtKB-UniRule"/>
</dbReference>
<dbReference type="Gene3D" id="3.30.1480.10">
    <property type="entry name" value="NusA, N-terminal domain"/>
    <property type="match status" value="1"/>
</dbReference>
<dbReference type="InterPro" id="IPR015946">
    <property type="entry name" value="KH_dom-like_a/b"/>
</dbReference>
<organism evidence="9 10">
    <name type="scientific">Seleniivibrio woodruffii</name>
    <dbReference type="NCBI Taxonomy" id="1078050"/>
    <lineage>
        <taxon>Bacteria</taxon>
        <taxon>Pseudomonadati</taxon>
        <taxon>Deferribacterota</taxon>
        <taxon>Deferribacteres</taxon>
        <taxon>Deferribacterales</taxon>
        <taxon>Geovibrionaceae</taxon>
        <taxon>Seleniivibrio</taxon>
    </lineage>
</organism>
<dbReference type="SUPFAM" id="SSF50249">
    <property type="entry name" value="Nucleic acid-binding proteins"/>
    <property type="match status" value="1"/>
</dbReference>
<keyword evidence="1 7" id="KW-0806">Transcription termination</keyword>
<dbReference type="SUPFAM" id="SSF54814">
    <property type="entry name" value="Prokaryotic type KH domain (KH-domain type II)"/>
    <property type="match status" value="2"/>
</dbReference>
<dbReference type="FunFam" id="3.30.300.20:FF:000005">
    <property type="entry name" value="Transcription termination/antitermination protein NusA"/>
    <property type="match status" value="1"/>
</dbReference>
<dbReference type="InterPro" id="IPR025249">
    <property type="entry name" value="TF_NusA_KH_1st"/>
</dbReference>
<dbReference type="CDD" id="cd22529">
    <property type="entry name" value="KH-II_NusA_rpt2"/>
    <property type="match status" value="1"/>
</dbReference>
<dbReference type="InterPro" id="IPR004087">
    <property type="entry name" value="KH_dom"/>
</dbReference>